<reference evidence="6" key="2">
    <citation type="journal article" date="2021" name="PeerJ">
        <title>Extensive microbial diversity within the chicken gut microbiome revealed by metagenomics and culture.</title>
        <authorList>
            <person name="Gilroy R."/>
            <person name="Ravi A."/>
            <person name="Getino M."/>
            <person name="Pursley I."/>
            <person name="Horton D.L."/>
            <person name="Alikhan N.F."/>
            <person name="Baker D."/>
            <person name="Gharbi K."/>
            <person name="Hall N."/>
            <person name="Watson M."/>
            <person name="Adriaenssens E.M."/>
            <person name="Foster-Nyarko E."/>
            <person name="Jarju S."/>
            <person name="Secka A."/>
            <person name="Antonio M."/>
            <person name="Oren A."/>
            <person name="Chaudhuri R.R."/>
            <person name="La Ragione R."/>
            <person name="Hildebrand F."/>
            <person name="Pallen M.J."/>
        </authorList>
    </citation>
    <scope>NUCLEOTIDE SEQUENCE</scope>
    <source>
        <strain evidence="6">ChiW13-3771</strain>
    </source>
</reference>
<dbReference type="EMBL" id="DVHN01000122">
    <property type="protein sequence ID" value="HIR89155.1"/>
    <property type="molecule type" value="Genomic_DNA"/>
</dbReference>
<dbReference type="SUPFAM" id="SSF53822">
    <property type="entry name" value="Periplasmic binding protein-like I"/>
    <property type="match status" value="1"/>
</dbReference>
<dbReference type="Pfam" id="PF13377">
    <property type="entry name" value="Peripla_BP_3"/>
    <property type="match status" value="1"/>
</dbReference>
<protein>
    <submittedName>
        <fullName evidence="6">LacI family DNA-binding transcriptional regulator</fullName>
    </submittedName>
</protein>
<dbReference type="GO" id="GO:0000976">
    <property type="term" value="F:transcription cis-regulatory region binding"/>
    <property type="evidence" value="ECO:0007669"/>
    <property type="project" value="TreeGrafter"/>
</dbReference>
<dbReference type="Gene3D" id="1.10.260.40">
    <property type="entry name" value="lambda repressor-like DNA-binding domains"/>
    <property type="match status" value="1"/>
</dbReference>
<dbReference type="AlphaFoldDB" id="A0A9D1EFD1"/>
<dbReference type="SUPFAM" id="SSF47413">
    <property type="entry name" value="lambda repressor-like DNA-binding domains"/>
    <property type="match status" value="1"/>
</dbReference>
<dbReference type="Proteomes" id="UP000824201">
    <property type="component" value="Unassembled WGS sequence"/>
</dbReference>
<feature type="domain" description="HTH lacI-type" evidence="5">
    <location>
        <begin position="5"/>
        <end position="59"/>
    </location>
</feature>
<organism evidence="6 7">
    <name type="scientific">Candidatus Fimimorpha faecalis</name>
    <dbReference type="NCBI Taxonomy" id="2840824"/>
    <lineage>
        <taxon>Bacteria</taxon>
        <taxon>Bacillati</taxon>
        <taxon>Bacillota</taxon>
        <taxon>Clostridia</taxon>
        <taxon>Eubacteriales</taxon>
        <taxon>Candidatus Fimimorpha</taxon>
    </lineage>
</organism>
<dbReference type="Gene3D" id="3.40.50.2300">
    <property type="match status" value="2"/>
</dbReference>
<evidence type="ECO:0000256" key="2">
    <source>
        <dbReference type="ARBA" id="ARBA00023015"/>
    </source>
</evidence>
<sequence>MSDSVKLKDIADALQVSIVTVSNALSGKRGVSEEVRTKIIEKAEQMGYSRAKYKKDSESGLKIGVIVPEKYLHVGISFYWAMYQMVAYRASKKQSFTVFEMLPTEEEKKGELPKILYENSIDGLIIIGWVEKSYVQKLVALSNVPVVLLDFYVEGIACDAVMSNNYIGMYKMTRYLIERGHKKIAFIGTIEANENIMDRYFGYRKAMEEASLPLEKKWLIKDRDAETGDMEVELPDELPTAFVCNCDLAAGLLYDKLQKAGYSIPKDISIVGYDNYLFAHPFAEQITTYNVDMEQMAKAAVKILIKKIKGSDRHQGIKYIDSSIVERNSVRRI</sequence>
<evidence type="ECO:0000259" key="5">
    <source>
        <dbReference type="PROSITE" id="PS50932"/>
    </source>
</evidence>
<accession>A0A9D1EFD1</accession>
<name>A0A9D1EFD1_9FIRM</name>
<dbReference type="SMART" id="SM00354">
    <property type="entry name" value="HTH_LACI"/>
    <property type="match status" value="1"/>
</dbReference>
<dbReference type="CDD" id="cd01392">
    <property type="entry name" value="HTH_LacI"/>
    <property type="match status" value="1"/>
</dbReference>
<gene>
    <name evidence="6" type="ORF">IAC96_09415</name>
</gene>
<evidence type="ECO:0000256" key="3">
    <source>
        <dbReference type="ARBA" id="ARBA00023125"/>
    </source>
</evidence>
<evidence type="ECO:0000313" key="7">
    <source>
        <dbReference type="Proteomes" id="UP000824201"/>
    </source>
</evidence>
<keyword evidence="2" id="KW-0805">Transcription regulation</keyword>
<dbReference type="CDD" id="cd19974">
    <property type="entry name" value="PBP1_LacI-like"/>
    <property type="match status" value="1"/>
</dbReference>
<dbReference type="Pfam" id="PF00356">
    <property type="entry name" value="LacI"/>
    <property type="match status" value="1"/>
</dbReference>
<evidence type="ECO:0000256" key="4">
    <source>
        <dbReference type="ARBA" id="ARBA00023163"/>
    </source>
</evidence>
<dbReference type="InterPro" id="IPR028082">
    <property type="entry name" value="Peripla_BP_I"/>
</dbReference>
<keyword evidence="1" id="KW-0678">Repressor</keyword>
<comment type="caution">
    <text evidence="6">The sequence shown here is derived from an EMBL/GenBank/DDBJ whole genome shotgun (WGS) entry which is preliminary data.</text>
</comment>
<dbReference type="InterPro" id="IPR000843">
    <property type="entry name" value="HTH_LacI"/>
</dbReference>
<dbReference type="PANTHER" id="PTHR30146:SF148">
    <property type="entry name" value="HTH-TYPE TRANSCRIPTIONAL REPRESSOR PURR-RELATED"/>
    <property type="match status" value="1"/>
</dbReference>
<evidence type="ECO:0000313" key="6">
    <source>
        <dbReference type="EMBL" id="HIR89155.1"/>
    </source>
</evidence>
<keyword evidence="3 6" id="KW-0238">DNA-binding</keyword>
<dbReference type="GO" id="GO:0003700">
    <property type="term" value="F:DNA-binding transcription factor activity"/>
    <property type="evidence" value="ECO:0007669"/>
    <property type="project" value="TreeGrafter"/>
</dbReference>
<dbReference type="PROSITE" id="PS50932">
    <property type="entry name" value="HTH_LACI_2"/>
    <property type="match status" value="1"/>
</dbReference>
<evidence type="ECO:0000256" key="1">
    <source>
        <dbReference type="ARBA" id="ARBA00022491"/>
    </source>
</evidence>
<dbReference type="PANTHER" id="PTHR30146">
    <property type="entry name" value="LACI-RELATED TRANSCRIPTIONAL REPRESSOR"/>
    <property type="match status" value="1"/>
</dbReference>
<reference evidence="6" key="1">
    <citation type="submission" date="2020-10" db="EMBL/GenBank/DDBJ databases">
        <authorList>
            <person name="Gilroy R."/>
        </authorList>
    </citation>
    <scope>NUCLEOTIDE SEQUENCE</scope>
    <source>
        <strain evidence="6">ChiW13-3771</strain>
    </source>
</reference>
<dbReference type="InterPro" id="IPR046335">
    <property type="entry name" value="LacI/GalR-like_sensor"/>
</dbReference>
<keyword evidence="4" id="KW-0804">Transcription</keyword>
<proteinExistence type="predicted"/>
<dbReference type="InterPro" id="IPR010982">
    <property type="entry name" value="Lambda_DNA-bd_dom_sf"/>
</dbReference>